<dbReference type="EMBL" id="VMNK01000002">
    <property type="protein sequence ID" value="TVO59445.1"/>
    <property type="molecule type" value="Genomic_DNA"/>
</dbReference>
<organism evidence="3 4">
    <name type="scientific">Denitromonas halophila</name>
    <dbReference type="NCBI Taxonomy" id="1629404"/>
    <lineage>
        <taxon>Bacteria</taxon>
        <taxon>Pseudomonadati</taxon>
        <taxon>Pseudomonadota</taxon>
        <taxon>Betaproteobacteria</taxon>
        <taxon>Rhodocyclales</taxon>
        <taxon>Zoogloeaceae</taxon>
        <taxon>Denitromonas</taxon>
    </lineage>
</organism>
<feature type="domain" description="Ice-binding protein C-terminal" evidence="2">
    <location>
        <begin position="244"/>
        <end position="268"/>
    </location>
</feature>
<evidence type="ECO:0000259" key="2">
    <source>
        <dbReference type="Pfam" id="PF07589"/>
    </source>
</evidence>
<name>A0A557R2Q9_9RHOO</name>
<proteinExistence type="predicted"/>
<dbReference type="NCBIfam" id="TIGR02595">
    <property type="entry name" value="PEP_CTERM"/>
    <property type="match status" value="1"/>
</dbReference>
<evidence type="ECO:0000313" key="4">
    <source>
        <dbReference type="Proteomes" id="UP000319502"/>
    </source>
</evidence>
<dbReference type="InterPro" id="IPR013424">
    <property type="entry name" value="Ice-binding_C"/>
</dbReference>
<keyword evidence="1" id="KW-0732">Signal</keyword>
<evidence type="ECO:0000313" key="3">
    <source>
        <dbReference type="EMBL" id="TVO59445.1"/>
    </source>
</evidence>
<accession>A0A557R2Q9</accession>
<gene>
    <name evidence="3" type="ORF">FHP91_01655</name>
</gene>
<reference evidence="3 4" key="1">
    <citation type="submission" date="2019-07" db="EMBL/GenBank/DDBJ databases">
        <title>The pathways for chlorine oxyanion respiration interact through the shared metabolite chlorate.</title>
        <authorList>
            <person name="Barnum T.P."/>
            <person name="Cheng Y."/>
            <person name="Hill K.A."/>
            <person name="Lucas L.N."/>
            <person name="Carlson H.K."/>
            <person name="Coates J.D."/>
        </authorList>
    </citation>
    <scope>NUCLEOTIDE SEQUENCE [LARGE SCALE GENOMIC DNA]</scope>
    <source>
        <strain evidence="3 4">SFB-3</strain>
    </source>
</reference>
<protein>
    <submittedName>
        <fullName evidence="3">PEP-CTERM sorting domain-containing protein</fullName>
    </submittedName>
</protein>
<evidence type="ECO:0000256" key="1">
    <source>
        <dbReference type="SAM" id="SignalP"/>
    </source>
</evidence>
<dbReference type="Pfam" id="PF07589">
    <property type="entry name" value="PEP-CTERM"/>
    <property type="match status" value="1"/>
</dbReference>
<dbReference type="Proteomes" id="UP000319502">
    <property type="component" value="Unassembled WGS sequence"/>
</dbReference>
<feature type="chain" id="PRO_5022232861" evidence="1">
    <location>
        <begin position="23"/>
        <end position="269"/>
    </location>
</feature>
<keyword evidence="4" id="KW-1185">Reference proteome</keyword>
<comment type="caution">
    <text evidence="3">The sequence shown here is derived from an EMBL/GenBank/DDBJ whole genome shotgun (WGS) entry which is preliminary data.</text>
</comment>
<feature type="signal peptide" evidence="1">
    <location>
        <begin position="1"/>
        <end position="22"/>
    </location>
</feature>
<dbReference type="AlphaFoldDB" id="A0A557R2Q9"/>
<dbReference type="RefSeq" id="WP_144307954.1">
    <property type="nucleotide sequence ID" value="NZ_VMNK01000002.1"/>
</dbReference>
<sequence length="269" mass="27426">MHSPPLTILAISFAIAAPSAWALPTVELTSTASGGYSYTQGPKSSQLDMTESDTLGDLVSVAADKNGYGFEARAKLDNTALSAFAGTTYPTTSGSIGTANALATASLTDFITFSGGSGMGTASLTALLTGTLTGTSVGNAGYDLNIALYDVTDVNGSYSLSNPLLLAADTRSISGRQLVTVDDSFQSSFDFEYGKTYGIIASFSVNATNGGIADFSNTTSFAMAAAPSVSLHSIAGINYGIAAAVPEPESYAMLLAGLGLMGLIAHRRR</sequence>